<accession>A0A482MN00</accession>
<feature type="compositionally biased region" description="Basic residues" evidence="1">
    <location>
        <begin position="105"/>
        <end position="117"/>
    </location>
</feature>
<sequence length="117" mass="12977">MTLTTYILTTATVLLLNGKIAFKMQETQVPNSQQYTSKQVCDEAAASMTQIVAPNSRSVDAAGQYTSEDRVFCKEQKQYVAPPLQKARAATVARARNVKPERVHTHASKKKAKAHRK</sequence>
<reference evidence="2 3" key="1">
    <citation type="submission" date="2019-02" db="EMBL/GenBank/DDBJ databases">
        <title>Complete genome sequence of Burkholderia cenocepacia phage BcepSauron.</title>
        <authorList>
            <person name="Park K."/>
            <person name="Gonzalez C."/>
            <person name="Liu M."/>
            <person name="Gill J."/>
        </authorList>
    </citation>
    <scope>NUCLEOTIDE SEQUENCE [LARGE SCALE GENOMIC DNA]</scope>
</reference>
<proteinExistence type="predicted"/>
<dbReference type="EMBL" id="MK552141">
    <property type="protein sequence ID" value="QBQ74533.1"/>
    <property type="molecule type" value="Genomic_DNA"/>
</dbReference>
<feature type="region of interest" description="Disordered" evidence="1">
    <location>
        <begin position="93"/>
        <end position="117"/>
    </location>
</feature>
<dbReference type="Proteomes" id="UP000301424">
    <property type="component" value="Segment"/>
</dbReference>
<name>A0A482MN00_9CAUD</name>
<evidence type="ECO:0000313" key="3">
    <source>
        <dbReference type="Proteomes" id="UP000301424"/>
    </source>
</evidence>
<organism evidence="2 3">
    <name type="scientific">Burkholderia phage BcepSauron</name>
    <dbReference type="NCBI Taxonomy" id="2530033"/>
    <lineage>
        <taxon>Viruses</taxon>
        <taxon>Duplodnaviria</taxon>
        <taxon>Heunggongvirae</taxon>
        <taxon>Uroviricota</taxon>
        <taxon>Caudoviricetes</taxon>
        <taxon>Sarumanvirus</taxon>
        <taxon>Sarumanvirus bcepsauron</taxon>
    </lineage>
</organism>
<evidence type="ECO:0000313" key="2">
    <source>
        <dbReference type="EMBL" id="QBQ74533.1"/>
    </source>
</evidence>
<gene>
    <name evidence="2" type="ORF">BcepSauron_153</name>
</gene>
<keyword evidence="3" id="KW-1185">Reference proteome</keyword>
<evidence type="ECO:0000256" key="1">
    <source>
        <dbReference type="SAM" id="MobiDB-lite"/>
    </source>
</evidence>
<protein>
    <submittedName>
        <fullName evidence="2">Uncharacterized protein</fullName>
    </submittedName>
</protein>